<dbReference type="GO" id="GO:0000160">
    <property type="term" value="P:phosphorelay signal transduction system"/>
    <property type="evidence" value="ECO:0007669"/>
    <property type="project" value="InterPro"/>
</dbReference>
<proteinExistence type="predicted"/>
<dbReference type="Proteomes" id="UP001178275">
    <property type="component" value="Unassembled WGS sequence"/>
</dbReference>
<dbReference type="AlphaFoldDB" id="A0AA90P412"/>
<gene>
    <name evidence="3" type="ORF">Q8G36_17955</name>
</gene>
<reference evidence="3" key="1">
    <citation type="submission" date="2023-07" db="EMBL/GenBank/DDBJ databases">
        <title>Murine gut Bacillus species.</title>
        <authorList>
            <person name="Gutman E."/>
            <person name="Hashuel R."/>
            <person name="Litvak Y."/>
        </authorList>
    </citation>
    <scope>NUCLEOTIDE SEQUENCE</scope>
    <source>
        <strain evidence="3">RU293</strain>
    </source>
</reference>
<evidence type="ECO:0000313" key="3">
    <source>
        <dbReference type="EMBL" id="MDP1452887.1"/>
    </source>
</evidence>
<dbReference type="SUPFAM" id="SSF52172">
    <property type="entry name" value="CheY-like"/>
    <property type="match status" value="1"/>
</dbReference>
<dbReference type="InterPro" id="IPR013972">
    <property type="entry name" value="YcbB"/>
</dbReference>
<name>A0AA90P412_9BACI</name>
<dbReference type="Pfam" id="PF00072">
    <property type="entry name" value="Response_reg"/>
    <property type="match status" value="1"/>
</dbReference>
<feature type="modified residue" description="4-aspartylphosphate" evidence="1">
    <location>
        <position position="54"/>
    </location>
</feature>
<dbReference type="SMART" id="SM00448">
    <property type="entry name" value="REC"/>
    <property type="match status" value="1"/>
</dbReference>
<dbReference type="PROSITE" id="PS50110">
    <property type="entry name" value="RESPONSE_REGULATORY"/>
    <property type="match status" value="1"/>
</dbReference>
<dbReference type="PANTHER" id="PTHR43228">
    <property type="entry name" value="TWO-COMPONENT RESPONSE REGULATOR"/>
    <property type="match status" value="1"/>
</dbReference>
<dbReference type="RefSeq" id="WP_305162025.1">
    <property type="nucleotide sequence ID" value="NZ_JAUUTW010000019.1"/>
</dbReference>
<dbReference type="InterPro" id="IPR001789">
    <property type="entry name" value="Sig_transdc_resp-reg_receiver"/>
</dbReference>
<dbReference type="Pfam" id="PF08664">
    <property type="entry name" value="YcbB"/>
    <property type="match status" value="1"/>
</dbReference>
<sequence length="316" mass="36664">MRFFITDDDCAIRSNLSQIIENEDLGEVVEEAEDGSLLEGHILNLKQIDILFIDLLMPIRDGIETLRHIKSTFNGKIIMISQVESKELIGEAYSLGIDYYITKPINRIEILTVIRKVMERIHLERSITNIQASLNSVLNFEQPKVVDKSNNFNEKSIREVGEFLLSELGIVGENGAKDLIEMLQYLFMYEQTFTFGQHFPTLKEIFVEITKKKLGTSALPVDINREIKAAEQRIRRTINHSLNHFASLGLTDFSNPKFENYASKFFDFTVVRQKMKELQNDSKIVLTPTRVNTKKFIQVFYFEAKRLNPDEINRYR</sequence>
<feature type="domain" description="Response regulatory" evidence="2">
    <location>
        <begin position="2"/>
        <end position="118"/>
    </location>
</feature>
<evidence type="ECO:0000313" key="4">
    <source>
        <dbReference type="Proteomes" id="UP001178275"/>
    </source>
</evidence>
<organism evidence="3 4">
    <name type="scientific">Peribacillus frigoritolerans</name>
    <dbReference type="NCBI Taxonomy" id="450367"/>
    <lineage>
        <taxon>Bacteria</taxon>
        <taxon>Bacillati</taxon>
        <taxon>Bacillota</taxon>
        <taxon>Bacilli</taxon>
        <taxon>Bacillales</taxon>
        <taxon>Bacillaceae</taxon>
        <taxon>Peribacillus</taxon>
    </lineage>
</organism>
<dbReference type="EMBL" id="JAUUTW010000019">
    <property type="protein sequence ID" value="MDP1452887.1"/>
    <property type="molecule type" value="Genomic_DNA"/>
</dbReference>
<accession>A0AA90P412</accession>
<dbReference type="Gene3D" id="3.40.50.2300">
    <property type="match status" value="1"/>
</dbReference>
<evidence type="ECO:0000256" key="1">
    <source>
        <dbReference type="PROSITE-ProRule" id="PRU00169"/>
    </source>
</evidence>
<dbReference type="InterPro" id="IPR011006">
    <property type="entry name" value="CheY-like_superfamily"/>
</dbReference>
<dbReference type="InterPro" id="IPR052048">
    <property type="entry name" value="ST_Response_Regulator"/>
</dbReference>
<comment type="caution">
    <text evidence="3">The sequence shown here is derived from an EMBL/GenBank/DDBJ whole genome shotgun (WGS) entry which is preliminary data.</text>
</comment>
<evidence type="ECO:0000259" key="2">
    <source>
        <dbReference type="PROSITE" id="PS50110"/>
    </source>
</evidence>
<keyword evidence="1" id="KW-0597">Phosphoprotein</keyword>
<dbReference type="PANTHER" id="PTHR43228:SF8">
    <property type="entry name" value="TRANSCRIPTIONAL REGULATORY PROTEIN GLNL"/>
    <property type="match status" value="1"/>
</dbReference>
<protein>
    <submittedName>
        <fullName evidence="3">Response regulator</fullName>
    </submittedName>
</protein>